<proteinExistence type="predicted"/>
<dbReference type="Pfam" id="PF13692">
    <property type="entry name" value="Glyco_trans_1_4"/>
    <property type="match status" value="1"/>
</dbReference>
<keyword evidence="1" id="KW-0808">Transferase</keyword>
<dbReference type="CDD" id="cd03801">
    <property type="entry name" value="GT4_PimA-like"/>
    <property type="match status" value="1"/>
</dbReference>
<dbReference type="RefSeq" id="WP_143938529.1">
    <property type="nucleotide sequence ID" value="NZ_VKKG01000004.1"/>
</dbReference>
<dbReference type="Proteomes" id="UP000317638">
    <property type="component" value="Unassembled WGS sequence"/>
</dbReference>
<name>A0A553JZB5_9ACTN</name>
<reference evidence="1 2" key="1">
    <citation type="submission" date="2019-07" db="EMBL/GenBank/DDBJ databases">
        <authorList>
            <person name="Zhou L.-Y."/>
        </authorList>
    </citation>
    <scope>NUCLEOTIDE SEQUENCE [LARGE SCALE GENOMIC DNA]</scope>
    <source>
        <strain evidence="1 2">YIM 101269</strain>
    </source>
</reference>
<gene>
    <name evidence="1" type="ORF">FOJ82_10975</name>
</gene>
<accession>A0A553JZB5</accession>
<keyword evidence="2" id="KW-1185">Reference proteome</keyword>
<dbReference type="SUPFAM" id="SSF53756">
    <property type="entry name" value="UDP-Glycosyltransferase/glycogen phosphorylase"/>
    <property type="match status" value="1"/>
</dbReference>
<dbReference type="OrthoDB" id="6713581at2"/>
<sequence>MTSGNLAAELRAESPDFIVLAPGYPRGTSTGGEFIRTRVQAYVAAGLSGHVYEYRAPSDAAPFTLHDGSTPITVTSADGIEALAPTLRELGVPVLAHSPTPRMAELLRTELCGSRVAVWYHGYEVRDYRRLMCNFSPTKIAGSRPGLDQMNRDRFAAARPIFEDPAITKVFVSQFQRGYSEFDVGATAENVHVIPNHIDTDLYRARERAPEEARRILLLRSFATRNYANDIALRALEILAPRRGFDQLEITVRGFGLHFQREVTGVRALRNVRVQEGYSSPVEMAMLHYDHGVFLCPTRFDTQGVMLGEAMASGMVGITNPVAAIPEFTDETCSLLPRGDDPLAFAEAIWHIFTHPELMPVMSRNAAARVEEQCGRAATVDREITIIRSLAA</sequence>
<evidence type="ECO:0000313" key="1">
    <source>
        <dbReference type="EMBL" id="TRY17789.1"/>
    </source>
</evidence>
<evidence type="ECO:0000313" key="2">
    <source>
        <dbReference type="Proteomes" id="UP000317638"/>
    </source>
</evidence>
<comment type="caution">
    <text evidence="1">The sequence shown here is derived from an EMBL/GenBank/DDBJ whole genome shotgun (WGS) entry which is preliminary data.</text>
</comment>
<organism evidence="1 2">
    <name type="scientific">Tessaracoccus rhinocerotis</name>
    <dbReference type="NCBI Taxonomy" id="1689449"/>
    <lineage>
        <taxon>Bacteria</taxon>
        <taxon>Bacillati</taxon>
        <taxon>Actinomycetota</taxon>
        <taxon>Actinomycetes</taxon>
        <taxon>Propionibacteriales</taxon>
        <taxon>Propionibacteriaceae</taxon>
        <taxon>Tessaracoccus</taxon>
    </lineage>
</organism>
<protein>
    <submittedName>
        <fullName evidence="1">Glycosyltransferase family 4 protein</fullName>
    </submittedName>
</protein>
<dbReference type="AlphaFoldDB" id="A0A553JZB5"/>
<dbReference type="GO" id="GO:0016740">
    <property type="term" value="F:transferase activity"/>
    <property type="evidence" value="ECO:0007669"/>
    <property type="project" value="UniProtKB-KW"/>
</dbReference>
<dbReference type="EMBL" id="VKKG01000004">
    <property type="protein sequence ID" value="TRY17789.1"/>
    <property type="molecule type" value="Genomic_DNA"/>
</dbReference>
<dbReference type="Gene3D" id="3.40.50.2000">
    <property type="entry name" value="Glycogen Phosphorylase B"/>
    <property type="match status" value="2"/>
</dbReference>